<evidence type="ECO:0000313" key="2">
    <source>
        <dbReference type="EMBL" id="KAH0755009.1"/>
    </source>
</evidence>
<reference evidence="2 3" key="1">
    <citation type="journal article" date="2021" name="bioRxiv">
        <title>Chromosome-scale and haplotype-resolved genome assembly of a tetraploid potato cultivar.</title>
        <authorList>
            <person name="Sun H."/>
            <person name="Jiao W.-B."/>
            <person name="Krause K."/>
            <person name="Campoy J.A."/>
            <person name="Goel M."/>
            <person name="Folz-Donahue K."/>
            <person name="Kukat C."/>
            <person name="Huettel B."/>
            <person name="Schneeberger K."/>
        </authorList>
    </citation>
    <scope>NUCLEOTIDE SEQUENCE [LARGE SCALE GENOMIC DNA]</scope>
    <source>
        <strain evidence="2">SolTubOtavaFocal</strain>
        <tissue evidence="2">Leaves</tissue>
    </source>
</reference>
<organism evidence="2 3">
    <name type="scientific">Solanum tuberosum</name>
    <name type="common">Potato</name>
    <dbReference type="NCBI Taxonomy" id="4113"/>
    <lineage>
        <taxon>Eukaryota</taxon>
        <taxon>Viridiplantae</taxon>
        <taxon>Streptophyta</taxon>
        <taxon>Embryophyta</taxon>
        <taxon>Tracheophyta</taxon>
        <taxon>Spermatophyta</taxon>
        <taxon>Magnoliopsida</taxon>
        <taxon>eudicotyledons</taxon>
        <taxon>Gunneridae</taxon>
        <taxon>Pentapetalae</taxon>
        <taxon>asterids</taxon>
        <taxon>lamiids</taxon>
        <taxon>Solanales</taxon>
        <taxon>Solanaceae</taxon>
        <taxon>Solanoideae</taxon>
        <taxon>Solaneae</taxon>
        <taxon>Solanum</taxon>
    </lineage>
</organism>
<keyword evidence="3" id="KW-1185">Reference proteome</keyword>
<dbReference type="Proteomes" id="UP000826656">
    <property type="component" value="Unassembled WGS sequence"/>
</dbReference>
<comment type="caution">
    <text evidence="2">The sequence shown here is derived from an EMBL/GenBank/DDBJ whole genome shotgun (WGS) entry which is preliminary data.</text>
</comment>
<sequence length="69" mass="7808">MSTFELFVPPPPLPSSSQSHSKFDYRAQNESDFSLFSANHVKLIEEMKNLELGSTSHAKMNKIHDDKGK</sequence>
<dbReference type="EMBL" id="JAIVGD010000018">
    <property type="protein sequence ID" value="KAH0755009.1"/>
    <property type="molecule type" value="Genomic_DNA"/>
</dbReference>
<evidence type="ECO:0000256" key="1">
    <source>
        <dbReference type="SAM" id="MobiDB-lite"/>
    </source>
</evidence>
<accession>A0ABQ7UT38</accession>
<feature type="region of interest" description="Disordered" evidence="1">
    <location>
        <begin position="1"/>
        <end position="22"/>
    </location>
</feature>
<name>A0ABQ7UT38_SOLTU</name>
<evidence type="ECO:0000313" key="3">
    <source>
        <dbReference type="Proteomes" id="UP000826656"/>
    </source>
</evidence>
<gene>
    <name evidence="2" type="ORF">KY290_025279</name>
</gene>
<proteinExistence type="predicted"/>
<protein>
    <submittedName>
        <fullName evidence="2">Uncharacterized protein</fullName>
    </submittedName>
</protein>